<feature type="domain" description="Trichome birefringence-like C-terminal" evidence="2">
    <location>
        <begin position="35"/>
        <end position="244"/>
    </location>
</feature>
<feature type="domain" description="Trichome birefringence-like C-terminal" evidence="2">
    <location>
        <begin position="247"/>
        <end position="354"/>
    </location>
</feature>
<dbReference type="PANTHER" id="PTHR32285">
    <property type="entry name" value="PROTEIN TRICHOME BIREFRINGENCE-LIKE 9-RELATED"/>
    <property type="match status" value="1"/>
</dbReference>
<comment type="similarity">
    <text evidence="1">Belongs to the PC-esterase family. TBL subfamily.</text>
</comment>
<dbReference type="Pfam" id="PF13839">
    <property type="entry name" value="PC-Esterase"/>
    <property type="match status" value="2"/>
</dbReference>
<dbReference type="InterPro" id="IPR029962">
    <property type="entry name" value="TBL"/>
</dbReference>
<dbReference type="AlphaFoldDB" id="A0ABC8RZL9"/>
<evidence type="ECO:0000259" key="2">
    <source>
        <dbReference type="Pfam" id="PF13839"/>
    </source>
</evidence>
<comment type="caution">
    <text evidence="3">The sequence shown here is derived from an EMBL/GenBank/DDBJ whole genome shotgun (WGS) entry which is preliminary data.</text>
</comment>
<dbReference type="Proteomes" id="UP001642360">
    <property type="component" value="Unassembled WGS sequence"/>
</dbReference>
<name>A0ABC8RZL9_9AQUA</name>
<dbReference type="InterPro" id="IPR026057">
    <property type="entry name" value="TBL_C"/>
</dbReference>
<dbReference type="EMBL" id="CAUOFW020002036">
    <property type="protein sequence ID" value="CAK9150436.1"/>
    <property type="molecule type" value="Genomic_DNA"/>
</dbReference>
<gene>
    <name evidence="3" type="ORF">ILEXP_LOCUS18588</name>
</gene>
<dbReference type="PANTHER" id="PTHR32285:SF239">
    <property type="entry name" value="PROTEIN TRICHOME BIREFRINGENCE-LIKE 34"/>
    <property type="match status" value="1"/>
</dbReference>
<keyword evidence="4" id="KW-1185">Reference proteome</keyword>
<evidence type="ECO:0000256" key="1">
    <source>
        <dbReference type="ARBA" id="ARBA00007727"/>
    </source>
</evidence>
<evidence type="ECO:0000313" key="4">
    <source>
        <dbReference type="Proteomes" id="UP001642360"/>
    </source>
</evidence>
<proteinExistence type="inferred from homology"/>
<accession>A0ABC8RZL9</accession>
<reference evidence="3 4" key="1">
    <citation type="submission" date="2024-02" db="EMBL/GenBank/DDBJ databases">
        <authorList>
            <person name="Vignale AGUSTIN F."/>
            <person name="Sosa J E."/>
            <person name="Modenutti C."/>
        </authorList>
    </citation>
    <scope>NUCLEOTIDE SEQUENCE [LARGE SCALE GENOMIC DNA]</scope>
</reference>
<protein>
    <recommendedName>
        <fullName evidence="2">Trichome birefringence-like C-terminal domain-containing protein</fullName>
    </recommendedName>
</protein>
<sequence length="358" mass="42059">MYAMKEYNATIDFYWSPLLVESNCDDLVVAGEHDTSEYNATIDFYWSPLLVESNCDDPVNHRVRDRIVRIQAIEKHARHWTDADILVFDSFVWWLESKMTLLSDGIYKHVGMLRRYEMALKTWSDWLDIHVNRTKTQLFFMSLSPSHKLGEDWGMATDQNCYNETEPISEEGYWGSMTDVRMMQIAEAAIQELRTRGLKVQILNITQLSDYRKEAHPSIYRRQWVPLTEEQLSDPRRYADCVHWGKDWGMAADQNCYNETKPISEEGYWGSMTDIRMMQIAEAAVQELRTRGLIVQILNITQLSGYRKEAHPSIYKKQRVPLTEKQLSDPRSYPDCVHWCLPGVPDVWIELLYAYLFN</sequence>
<organism evidence="3 4">
    <name type="scientific">Ilex paraguariensis</name>
    <name type="common">yerba mate</name>
    <dbReference type="NCBI Taxonomy" id="185542"/>
    <lineage>
        <taxon>Eukaryota</taxon>
        <taxon>Viridiplantae</taxon>
        <taxon>Streptophyta</taxon>
        <taxon>Embryophyta</taxon>
        <taxon>Tracheophyta</taxon>
        <taxon>Spermatophyta</taxon>
        <taxon>Magnoliopsida</taxon>
        <taxon>eudicotyledons</taxon>
        <taxon>Gunneridae</taxon>
        <taxon>Pentapetalae</taxon>
        <taxon>asterids</taxon>
        <taxon>campanulids</taxon>
        <taxon>Aquifoliales</taxon>
        <taxon>Aquifoliaceae</taxon>
        <taxon>Ilex</taxon>
    </lineage>
</organism>
<evidence type="ECO:0000313" key="3">
    <source>
        <dbReference type="EMBL" id="CAK9150436.1"/>
    </source>
</evidence>